<sequence length="53" mass="5704">MNYFELIAVAVIIVESSYTKGLRGKVDIVELLKSVGLRAIHRGGKGDGGVDEE</sequence>
<name>A0ACA9M1C7_9GLOM</name>
<proteinExistence type="predicted"/>
<keyword evidence="2" id="KW-1185">Reference proteome</keyword>
<reference evidence="1" key="1">
    <citation type="submission" date="2021-06" db="EMBL/GenBank/DDBJ databases">
        <authorList>
            <person name="Kallberg Y."/>
            <person name="Tangrot J."/>
            <person name="Rosling A."/>
        </authorList>
    </citation>
    <scope>NUCLEOTIDE SEQUENCE</scope>
    <source>
        <strain evidence="1">28 12/20/2015</strain>
    </source>
</reference>
<protein>
    <submittedName>
        <fullName evidence="1">59_t:CDS:1</fullName>
    </submittedName>
</protein>
<organism evidence="1 2">
    <name type="scientific">Cetraspora pellucida</name>
    <dbReference type="NCBI Taxonomy" id="1433469"/>
    <lineage>
        <taxon>Eukaryota</taxon>
        <taxon>Fungi</taxon>
        <taxon>Fungi incertae sedis</taxon>
        <taxon>Mucoromycota</taxon>
        <taxon>Glomeromycotina</taxon>
        <taxon>Glomeromycetes</taxon>
        <taxon>Diversisporales</taxon>
        <taxon>Gigasporaceae</taxon>
        <taxon>Cetraspora</taxon>
    </lineage>
</organism>
<accession>A0ACA9M1C7</accession>
<dbReference type="EMBL" id="CAJVPW010006050">
    <property type="protein sequence ID" value="CAG8563989.1"/>
    <property type="molecule type" value="Genomic_DNA"/>
</dbReference>
<feature type="non-terminal residue" evidence="1">
    <location>
        <position position="53"/>
    </location>
</feature>
<comment type="caution">
    <text evidence="1">The sequence shown here is derived from an EMBL/GenBank/DDBJ whole genome shotgun (WGS) entry which is preliminary data.</text>
</comment>
<evidence type="ECO:0000313" key="2">
    <source>
        <dbReference type="Proteomes" id="UP000789366"/>
    </source>
</evidence>
<evidence type="ECO:0000313" key="1">
    <source>
        <dbReference type="EMBL" id="CAG8563989.1"/>
    </source>
</evidence>
<gene>
    <name evidence="1" type="ORF">SPELUC_LOCUS5723</name>
</gene>
<dbReference type="Proteomes" id="UP000789366">
    <property type="component" value="Unassembled WGS sequence"/>
</dbReference>